<dbReference type="InterPro" id="IPR008915">
    <property type="entry name" value="Peptidase_M50"/>
</dbReference>
<dbReference type="AlphaFoldDB" id="A0A1E8BFQ3"/>
<comment type="cofactor">
    <cofactor evidence="1">
        <name>Zn(2+)</name>
        <dbReference type="ChEBI" id="CHEBI:29105"/>
    </cofactor>
</comment>
<evidence type="ECO:0000256" key="4">
    <source>
        <dbReference type="ARBA" id="ARBA00022692"/>
    </source>
</evidence>
<reference evidence="9 10" key="1">
    <citation type="submission" date="2016-05" db="EMBL/GenBank/DDBJ databases">
        <title>Bacillus thuringiensis and Bacillus weihenstephanensis as novel biocontrol agents of wilt causing Verticillium species.</title>
        <authorList>
            <person name="Hollensteiner J."/>
            <person name="Wemheuer F."/>
            <person name="Harting R."/>
            <person name="Kolarzyk A."/>
            <person name="Diaz-Valerio S."/>
            <person name="Poehlein A."/>
            <person name="Brzuszkiewicz E."/>
            <person name="Nesemann K."/>
            <person name="Braus-Stromeyer S."/>
            <person name="Braus G."/>
            <person name="Daniel R."/>
            <person name="Liesegang H."/>
        </authorList>
    </citation>
    <scope>NUCLEOTIDE SEQUENCE [LARGE SCALE GENOMIC DNA]</scope>
    <source>
        <strain evidence="9 10">GOE11</strain>
    </source>
</reference>
<dbReference type="EMBL" id="LXLX01000050">
    <property type="protein sequence ID" value="OFD88046.1"/>
    <property type="molecule type" value="Genomic_DNA"/>
</dbReference>
<keyword evidence="4 7" id="KW-0812">Transmembrane</keyword>
<evidence type="ECO:0000256" key="6">
    <source>
        <dbReference type="ARBA" id="ARBA00023136"/>
    </source>
</evidence>
<evidence type="ECO:0000256" key="1">
    <source>
        <dbReference type="ARBA" id="ARBA00001947"/>
    </source>
</evidence>
<feature type="transmembrane region" description="Helical" evidence="7">
    <location>
        <begin position="88"/>
        <end position="106"/>
    </location>
</feature>
<keyword evidence="5 7" id="KW-1133">Transmembrane helix</keyword>
<protein>
    <recommendedName>
        <fullName evidence="8">Peptidase M50 domain-containing protein</fullName>
    </recommendedName>
</protein>
<sequence length="360" mass="41721">MDILRRPAFSLFVAFVCSALYGFIRIEKVQQIIEIWAFFGIALLVLAIHELGHVICGLIVGLKFKFMAVGPITVQKEKGKIRIRENKIWMYVGGVAMLVPPSTHTPNLSRKWAWMTLSGPLTSFVFGIVSGYIYMVSYYHMLLYFSVLHLAIFVVTAIPIKGTLLSDGMQFLILIKDDEKAREHLYTIQVSSELFSYKRPEDWDERLIELSEEKLKEDKSISEIMSGLMLVFYARADQEGMERAIPYVEQIVQLPVMKENKFFVSSFHSWYLLYKVLYQEGNLSLQEAKEHAKAITKMDLNGYYRTQGIVKYLEGDLEASRTYMRKADKELKSAEKSEIGYLQLEREWFEQLKERVSYDG</sequence>
<evidence type="ECO:0000256" key="3">
    <source>
        <dbReference type="ARBA" id="ARBA00007931"/>
    </source>
</evidence>
<proteinExistence type="inferred from homology"/>
<dbReference type="GO" id="GO:0006508">
    <property type="term" value="P:proteolysis"/>
    <property type="evidence" value="ECO:0007669"/>
    <property type="project" value="InterPro"/>
</dbReference>
<accession>A0A1E8BFQ3</accession>
<dbReference type="CDD" id="cd05709">
    <property type="entry name" value="S2P-M50"/>
    <property type="match status" value="1"/>
</dbReference>
<evidence type="ECO:0000259" key="8">
    <source>
        <dbReference type="Pfam" id="PF02163"/>
    </source>
</evidence>
<feature type="transmembrane region" description="Helical" evidence="7">
    <location>
        <begin position="141"/>
        <end position="160"/>
    </location>
</feature>
<keyword evidence="6 7" id="KW-0472">Membrane</keyword>
<feature type="transmembrane region" description="Helical" evidence="7">
    <location>
        <begin position="7"/>
        <end position="24"/>
    </location>
</feature>
<gene>
    <name evidence="9" type="ORF">BWGOE11_51440</name>
</gene>
<evidence type="ECO:0000313" key="10">
    <source>
        <dbReference type="Proteomes" id="UP000175835"/>
    </source>
</evidence>
<dbReference type="Proteomes" id="UP000175835">
    <property type="component" value="Unassembled WGS sequence"/>
</dbReference>
<evidence type="ECO:0000313" key="9">
    <source>
        <dbReference type="EMBL" id="OFD88046.1"/>
    </source>
</evidence>
<feature type="transmembrane region" description="Helical" evidence="7">
    <location>
        <begin position="112"/>
        <end position="134"/>
    </location>
</feature>
<dbReference type="GO" id="GO:0016020">
    <property type="term" value="C:membrane"/>
    <property type="evidence" value="ECO:0007669"/>
    <property type="project" value="UniProtKB-SubCell"/>
</dbReference>
<name>A0A1E8BFQ3_BACMY</name>
<comment type="similarity">
    <text evidence="3">Belongs to the peptidase M50B family.</text>
</comment>
<comment type="caution">
    <text evidence="9">The sequence shown here is derived from an EMBL/GenBank/DDBJ whole genome shotgun (WGS) entry which is preliminary data.</text>
</comment>
<evidence type="ECO:0000256" key="5">
    <source>
        <dbReference type="ARBA" id="ARBA00022989"/>
    </source>
</evidence>
<feature type="domain" description="Peptidase M50" evidence="8">
    <location>
        <begin position="42"/>
        <end position="245"/>
    </location>
</feature>
<dbReference type="PATRIC" id="fig|86662.23.peg.5143"/>
<dbReference type="Pfam" id="PF02163">
    <property type="entry name" value="Peptidase_M50"/>
    <property type="match status" value="1"/>
</dbReference>
<evidence type="ECO:0000256" key="7">
    <source>
        <dbReference type="SAM" id="Phobius"/>
    </source>
</evidence>
<evidence type="ECO:0000256" key="2">
    <source>
        <dbReference type="ARBA" id="ARBA00004141"/>
    </source>
</evidence>
<dbReference type="RefSeq" id="WP_002112711.1">
    <property type="nucleotide sequence ID" value="NZ_CP036132.1"/>
</dbReference>
<comment type="subcellular location">
    <subcellularLocation>
        <location evidence="2">Membrane</location>
        <topology evidence="2">Multi-pass membrane protein</topology>
    </subcellularLocation>
</comment>
<feature type="transmembrane region" description="Helical" evidence="7">
    <location>
        <begin position="36"/>
        <end position="62"/>
    </location>
</feature>
<organism evidence="9 10">
    <name type="scientific">Bacillus mycoides</name>
    <dbReference type="NCBI Taxonomy" id="1405"/>
    <lineage>
        <taxon>Bacteria</taxon>
        <taxon>Bacillati</taxon>
        <taxon>Bacillota</taxon>
        <taxon>Bacilli</taxon>
        <taxon>Bacillales</taxon>
        <taxon>Bacillaceae</taxon>
        <taxon>Bacillus</taxon>
        <taxon>Bacillus cereus group</taxon>
    </lineage>
</organism>